<dbReference type="GO" id="GO:0043161">
    <property type="term" value="P:proteasome-mediated ubiquitin-dependent protein catabolic process"/>
    <property type="evidence" value="ECO:0007669"/>
    <property type="project" value="InterPro"/>
</dbReference>
<dbReference type="InterPro" id="IPR044063">
    <property type="entry name" value="ZF_RING_GID"/>
</dbReference>
<evidence type="ECO:0000256" key="2">
    <source>
        <dbReference type="ARBA" id="ARBA00022490"/>
    </source>
</evidence>
<dbReference type="GO" id="GO:0005634">
    <property type="term" value="C:nucleus"/>
    <property type="evidence" value="ECO:0007669"/>
    <property type="project" value="TreeGrafter"/>
</dbReference>
<dbReference type="PROSITE" id="PS50897">
    <property type="entry name" value="CTLH"/>
    <property type="match status" value="1"/>
</dbReference>
<dbReference type="GO" id="GO:0034657">
    <property type="term" value="C:GID complex"/>
    <property type="evidence" value="ECO:0007669"/>
    <property type="project" value="TreeGrafter"/>
</dbReference>
<evidence type="ECO:0000256" key="5">
    <source>
        <dbReference type="ARBA" id="ARBA00022833"/>
    </source>
</evidence>
<evidence type="ECO:0000259" key="7">
    <source>
        <dbReference type="PROSITE" id="PS50897"/>
    </source>
</evidence>
<dbReference type="FunFam" id="3.30.40.10:FF:000143">
    <property type="entry name" value="Regulator of gluconeogenesis Rmd5"/>
    <property type="match status" value="1"/>
</dbReference>
<sequence length="406" mass="45928">MMETDPRVPVIVEIDKVLDKFASFDKFRKTSLDNLEEKLQEYLDELDEVAANAPSDESISSGAPLLTSEQVSNMTAVLAQVKEVSSSISSKHRELHSVVSKVGKAIDKNFESSFDFMQPNVPFLREETRPMMLEIICNHLCREGMQDIAEQLMTDSHLTLSSEFTDTYKEVNRIVAGLRERNLKPAMEWMSNNRTQLQEKKSCLEFKLHRLAFICMLADSTQDISAAVEYARNNLTPFIRQHKQAIQHAMGALVFMRSGLEGTPYSDLLNPREWDDLLETFTRDACNVMGLAINSPLAVCMRAGCASLPVLLNIKQVLSETQVQNMWSGKEELPIELHMGEQRTYHSIFACPILRQLSTESNPPMRLTCGHVISKEALTKLIQANKVKCPYCPVEQTPLEPKQVIF</sequence>
<dbReference type="EMBL" id="IACF01002649">
    <property type="protein sequence ID" value="LAB68294.1"/>
    <property type="molecule type" value="mRNA"/>
</dbReference>
<accession>A0A2P2I2N5</accession>
<protein>
    <submittedName>
        <fullName evidence="9">Protein RMD5 homolog B-like</fullName>
    </submittedName>
</protein>
<keyword evidence="4 6" id="KW-0863">Zinc-finger</keyword>
<keyword evidence="5" id="KW-0862">Zinc</keyword>
<evidence type="ECO:0000256" key="6">
    <source>
        <dbReference type="PROSITE-ProRule" id="PRU01215"/>
    </source>
</evidence>
<dbReference type="Gene3D" id="3.30.40.10">
    <property type="entry name" value="Zinc/RING finger domain, C3HC4 (zinc finger)"/>
    <property type="match status" value="1"/>
</dbReference>
<dbReference type="SUPFAM" id="SSF57850">
    <property type="entry name" value="RING/U-box"/>
    <property type="match status" value="1"/>
</dbReference>
<feature type="zinc finger region" description="RING-Gid-type" evidence="6">
    <location>
        <begin position="351"/>
        <end position="392"/>
    </location>
</feature>
<name>A0A2P2I2N5_9CRUS</name>
<dbReference type="SMART" id="SM00668">
    <property type="entry name" value="CTLH"/>
    <property type="match status" value="1"/>
</dbReference>
<dbReference type="GO" id="GO:0008270">
    <property type="term" value="F:zinc ion binding"/>
    <property type="evidence" value="ECO:0007669"/>
    <property type="project" value="UniProtKB-KW"/>
</dbReference>
<dbReference type="InterPro" id="IPR006594">
    <property type="entry name" value="LisH"/>
</dbReference>
<proteinExistence type="evidence at transcript level"/>
<dbReference type="InterPro" id="IPR013144">
    <property type="entry name" value="CRA_dom"/>
</dbReference>
<feature type="domain" description="RING-Gid-type" evidence="8">
    <location>
        <begin position="351"/>
        <end position="392"/>
    </location>
</feature>
<dbReference type="InterPro" id="IPR013083">
    <property type="entry name" value="Znf_RING/FYVE/PHD"/>
</dbReference>
<organism evidence="9">
    <name type="scientific">Hirondellea gigas</name>
    <dbReference type="NCBI Taxonomy" id="1518452"/>
    <lineage>
        <taxon>Eukaryota</taxon>
        <taxon>Metazoa</taxon>
        <taxon>Ecdysozoa</taxon>
        <taxon>Arthropoda</taxon>
        <taxon>Crustacea</taxon>
        <taxon>Multicrustacea</taxon>
        <taxon>Malacostraca</taxon>
        <taxon>Eumalacostraca</taxon>
        <taxon>Peracarida</taxon>
        <taxon>Amphipoda</taxon>
        <taxon>Amphilochidea</taxon>
        <taxon>Lysianassida</taxon>
        <taxon>Lysianassidira</taxon>
        <taxon>Lysianassoidea</taxon>
        <taxon>Lysianassidae</taxon>
        <taxon>Hirondellea</taxon>
    </lineage>
</organism>
<evidence type="ECO:0000256" key="4">
    <source>
        <dbReference type="ARBA" id="ARBA00022771"/>
    </source>
</evidence>
<evidence type="ECO:0000259" key="8">
    <source>
        <dbReference type="PROSITE" id="PS51867"/>
    </source>
</evidence>
<reference evidence="9" key="1">
    <citation type="journal article" date="2018" name="Biosci. Biotechnol. Biochem.">
        <title>Polysaccharide hydrolase of the hadal zone amphipods Hirondellea gigas.</title>
        <authorList>
            <person name="Kobayashi H."/>
            <person name="Nagahama T."/>
            <person name="Arai W."/>
            <person name="Sasagawa Y."/>
            <person name="Umeda M."/>
            <person name="Hayashi T."/>
            <person name="Nikaido I."/>
            <person name="Watanabe H."/>
            <person name="Oguri K."/>
            <person name="Kitazato H."/>
            <person name="Fujioka K."/>
            <person name="Kido Y."/>
            <person name="Takami H."/>
        </authorList>
    </citation>
    <scope>NUCLEOTIDE SEQUENCE</scope>
    <source>
        <tissue evidence="9">Whole body</tissue>
    </source>
</reference>
<evidence type="ECO:0000256" key="3">
    <source>
        <dbReference type="ARBA" id="ARBA00022723"/>
    </source>
</evidence>
<dbReference type="Pfam" id="PF10607">
    <property type="entry name" value="CTLH"/>
    <property type="match status" value="1"/>
</dbReference>
<dbReference type="SMART" id="SM00757">
    <property type="entry name" value="CRA"/>
    <property type="match status" value="1"/>
</dbReference>
<dbReference type="AlphaFoldDB" id="A0A2P2I2N5"/>
<evidence type="ECO:0000256" key="1">
    <source>
        <dbReference type="ARBA" id="ARBA00004496"/>
    </source>
</evidence>
<dbReference type="PANTHER" id="PTHR12170:SF3">
    <property type="entry name" value="GH10162P"/>
    <property type="match status" value="1"/>
</dbReference>
<dbReference type="Pfam" id="PF13445">
    <property type="entry name" value="zf-RING_UBOX"/>
    <property type="match status" value="1"/>
</dbReference>
<feature type="domain" description="CTLH" evidence="7">
    <location>
        <begin position="167"/>
        <end position="224"/>
    </location>
</feature>
<dbReference type="InterPro" id="IPR024964">
    <property type="entry name" value="CTLH/CRA"/>
</dbReference>
<dbReference type="InterPro" id="IPR006595">
    <property type="entry name" value="CTLH_C"/>
</dbReference>
<keyword evidence="3" id="KW-0479">Metal-binding</keyword>
<dbReference type="GO" id="GO:0005737">
    <property type="term" value="C:cytoplasm"/>
    <property type="evidence" value="ECO:0007669"/>
    <property type="project" value="UniProtKB-SubCell"/>
</dbReference>
<dbReference type="PROSITE" id="PS50896">
    <property type="entry name" value="LISH"/>
    <property type="match status" value="1"/>
</dbReference>
<dbReference type="InterPro" id="IPR045098">
    <property type="entry name" value="Fyv10_fam"/>
</dbReference>
<comment type="subcellular location">
    <subcellularLocation>
        <location evidence="1">Cytoplasm</location>
    </subcellularLocation>
</comment>
<dbReference type="InterPro" id="IPR027370">
    <property type="entry name" value="Znf-RING_euk"/>
</dbReference>
<evidence type="ECO:0000313" key="9">
    <source>
        <dbReference type="EMBL" id="LAB68294.1"/>
    </source>
</evidence>
<dbReference type="GO" id="GO:0061630">
    <property type="term" value="F:ubiquitin protein ligase activity"/>
    <property type="evidence" value="ECO:0007669"/>
    <property type="project" value="InterPro"/>
</dbReference>
<dbReference type="PANTHER" id="PTHR12170">
    <property type="entry name" value="MACROPHAGE ERYTHROBLAST ATTACHER-RELATED"/>
    <property type="match status" value="1"/>
</dbReference>
<keyword evidence="2" id="KW-0963">Cytoplasm</keyword>
<dbReference type="PROSITE" id="PS51867">
    <property type="entry name" value="ZF_RING_GID"/>
    <property type="match status" value="1"/>
</dbReference>